<keyword evidence="1" id="KW-0805">Transcription regulation</keyword>
<dbReference type="PROSITE" id="PS50949">
    <property type="entry name" value="HTH_GNTR"/>
    <property type="match status" value="1"/>
</dbReference>
<evidence type="ECO:0000313" key="5">
    <source>
        <dbReference type="EMBL" id="MFC6673425.1"/>
    </source>
</evidence>
<reference evidence="6" key="1">
    <citation type="journal article" date="2019" name="Int. J. Syst. Evol. Microbiol.">
        <title>The Global Catalogue of Microorganisms (GCM) 10K type strain sequencing project: providing services to taxonomists for standard genome sequencing and annotation.</title>
        <authorList>
            <consortium name="The Broad Institute Genomics Platform"/>
            <consortium name="The Broad Institute Genome Sequencing Center for Infectious Disease"/>
            <person name="Wu L."/>
            <person name="Ma J."/>
        </authorList>
    </citation>
    <scope>NUCLEOTIDE SEQUENCE [LARGE SCALE GENOMIC DNA]</scope>
    <source>
        <strain evidence="6">NBRC 111756</strain>
    </source>
</reference>
<dbReference type="Pfam" id="PF00392">
    <property type="entry name" value="GntR"/>
    <property type="match status" value="1"/>
</dbReference>
<evidence type="ECO:0000256" key="1">
    <source>
        <dbReference type="ARBA" id="ARBA00023015"/>
    </source>
</evidence>
<dbReference type="PANTHER" id="PTHR43537">
    <property type="entry name" value="TRANSCRIPTIONAL REGULATOR, GNTR FAMILY"/>
    <property type="match status" value="1"/>
</dbReference>
<dbReference type="SMART" id="SM00345">
    <property type="entry name" value="HTH_GNTR"/>
    <property type="match status" value="1"/>
</dbReference>
<dbReference type="InterPro" id="IPR011711">
    <property type="entry name" value="GntR_C"/>
</dbReference>
<keyword evidence="3" id="KW-0804">Transcription</keyword>
<dbReference type="InterPro" id="IPR036388">
    <property type="entry name" value="WH-like_DNA-bd_sf"/>
</dbReference>
<evidence type="ECO:0000256" key="3">
    <source>
        <dbReference type="ARBA" id="ARBA00023163"/>
    </source>
</evidence>
<evidence type="ECO:0000259" key="4">
    <source>
        <dbReference type="PROSITE" id="PS50949"/>
    </source>
</evidence>
<name>A0ABW2A7N0_9GAMM</name>
<dbReference type="PANTHER" id="PTHR43537:SF45">
    <property type="entry name" value="GNTR FAMILY REGULATORY PROTEIN"/>
    <property type="match status" value="1"/>
</dbReference>
<dbReference type="Proteomes" id="UP001596422">
    <property type="component" value="Unassembled WGS sequence"/>
</dbReference>
<proteinExistence type="predicted"/>
<evidence type="ECO:0000256" key="2">
    <source>
        <dbReference type="ARBA" id="ARBA00023125"/>
    </source>
</evidence>
<protein>
    <submittedName>
        <fullName evidence="5">GntR family transcriptional regulator</fullName>
    </submittedName>
</protein>
<dbReference type="InterPro" id="IPR008920">
    <property type="entry name" value="TF_FadR/GntR_C"/>
</dbReference>
<dbReference type="SUPFAM" id="SSF46785">
    <property type="entry name" value="Winged helix' DNA-binding domain"/>
    <property type="match status" value="1"/>
</dbReference>
<dbReference type="Gene3D" id="1.20.120.530">
    <property type="entry name" value="GntR ligand-binding domain-like"/>
    <property type="match status" value="1"/>
</dbReference>
<dbReference type="CDD" id="cd07377">
    <property type="entry name" value="WHTH_GntR"/>
    <property type="match status" value="1"/>
</dbReference>
<sequence>MNNKLNRGPQPVVRETMSSVVTQQIRDAILAGVYPPGSQLNEQVVADSCAVSRGPIREAIQRLLQEGLLVSKPHRGVFVVELTEEAIEDIYFARDAVEQAALRRIVRSDCRQALSVELMQIAKSMKLAAEREEWAEVASLDMRFHTELVNAAGSKRLSRLFDTLTAEAGLCLNQLLGIYRGREGLVEQHEEIAELIASGDEQQLLQTMNHHLQDPVETIVDAWENERPQKSVSRAATGRRRG</sequence>
<dbReference type="InterPro" id="IPR000524">
    <property type="entry name" value="Tscrpt_reg_HTH_GntR"/>
</dbReference>
<organism evidence="5 6">
    <name type="scientific">Marinobacterium aestuariivivens</name>
    <dbReference type="NCBI Taxonomy" id="1698799"/>
    <lineage>
        <taxon>Bacteria</taxon>
        <taxon>Pseudomonadati</taxon>
        <taxon>Pseudomonadota</taxon>
        <taxon>Gammaproteobacteria</taxon>
        <taxon>Oceanospirillales</taxon>
        <taxon>Oceanospirillaceae</taxon>
        <taxon>Marinobacterium</taxon>
    </lineage>
</organism>
<accession>A0ABW2A7N0</accession>
<dbReference type="InterPro" id="IPR036390">
    <property type="entry name" value="WH_DNA-bd_sf"/>
</dbReference>
<evidence type="ECO:0000313" key="6">
    <source>
        <dbReference type="Proteomes" id="UP001596422"/>
    </source>
</evidence>
<dbReference type="EMBL" id="JBHSWE010000001">
    <property type="protein sequence ID" value="MFC6673425.1"/>
    <property type="molecule type" value="Genomic_DNA"/>
</dbReference>
<keyword evidence="6" id="KW-1185">Reference proteome</keyword>
<dbReference type="Gene3D" id="1.10.10.10">
    <property type="entry name" value="Winged helix-like DNA-binding domain superfamily/Winged helix DNA-binding domain"/>
    <property type="match status" value="1"/>
</dbReference>
<dbReference type="SMART" id="SM00895">
    <property type="entry name" value="FCD"/>
    <property type="match status" value="1"/>
</dbReference>
<dbReference type="RefSeq" id="WP_379911790.1">
    <property type="nucleotide sequence ID" value="NZ_JBHSWE010000001.1"/>
</dbReference>
<keyword evidence="2" id="KW-0238">DNA-binding</keyword>
<gene>
    <name evidence="5" type="ORF">ACFQDL_27525</name>
</gene>
<dbReference type="Pfam" id="PF07729">
    <property type="entry name" value="FCD"/>
    <property type="match status" value="1"/>
</dbReference>
<dbReference type="SUPFAM" id="SSF48008">
    <property type="entry name" value="GntR ligand-binding domain-like"/>
    <property type="match status" value="1"/>
</dbReference>
<feature type="domain" description="HTH gntR-type" evidence="4">
    <location>
        <begin position="15"/>
        <end position="82"/>
    </location>
</feature>
<comment type="caution">
    <text evidence="5">The sequence shown here is derived from an EMBL/GenBank/DDBJ whole genome shotgun (WGS) entry which is preliminary data.</text>
</comment>